<dbReference type="Pfam" id="PF14863">
    <property type="entry name" value="Alkyl_sulf_dimr"/>
    <property type="match status" value="1"/>
</dbReference>
<dbReference type="EMBL" id="JAALAA010000018">
    <property type="protein sequence ID" value="NGN94941.1"/>
    <property type="molecule type" value="Genomic_DNA"/>
</dbReference>
<dbReference type="FunFam" id="3.60.15.30:FF:000001">
    <property type="entry name" value="Alkyl/aryl-sulfatase BDS1"/>
    <property type="match status" value="1"/>
</dbReference>
<dbReference type="AlphaFoldDB" id="A0A6M1R8E2"/>
<dbReference type="GO" id="GO:0018741">
    <property type="term" value="F:linear primary-alkylsulfatase activity"/>
    <property type="evidence" value="ECO:0007669"/>
    <property type="project" value="InterPro"/>
</dbReference>
<evidence type="ECO:0000313" key="7">
    <source>
        <dbReference type="Proteomes" id="UP000483261"/>
    </source>
</evidence>
<dbReference type="GO" id="GO:0018909">
    <property type="term" value="P:dodecyl sulfate metabolic process"/>
    <property type="evidence" value="ECO:0007669"/>
    <property type="project" value="InterPro"/>
</dbReference>
<dbReference type="SUPFAM" id="SSF56281">
    <property type="entry name" value="Metallo-hydrolase/oxidoreductase"/>
    <property type="match status" value="1"/>
</dbReference>
<dbReference type="GO" id="GO:0046983">
    <property type="term" value="F:protein dimerization activity"/>
    <property type="evidence" value="ECO:0007669"/>
    <property type="project" value="InterPro"/>
</dbReference>
<dbReference type="Pfam" id="PF14864">
    <property type="entry name" value="Alkyl_sulf_C"/>
    <property type="match status" value="1"/>
</dbReference>
<dbReference type="PANTHER" id="PTHR43223">
    <property type="entry name" value="ALKYL/ARYL-SULFATASE"/>
    <property type="match status" value="1"/>
</dbReference>
<dbReference type="InterPro" id="IPR038536">
    <property type="entry name" value="Alkyl/aryl-sulf_dimr_sf"/>
</dbReference>
<dbReference type="InterPro" id="IPR036527">
    <property type="entry name" value="SCP2_sterol-bd_dom_sf"/>
</dbReference>
<evidence type="ECO:0000313" key="6">
    <source>
        <dbReference type="EMBL" id="NGN94941.1"/>
    </source>
</evidence>
<dbReference type="Pfam" id="PF00753">
    <property type="entry name" value="Lactamase_B"/>
    <property type="match status" value="1"/>
</dbReference>
<accession>A0A6M1R8E2</accession>
<organism evidence="6 7">
    <name type="scientific">Nocardioides turkmenicus</name>
    <dbReference type="NCBI Taxonomy" id="2711220"/>
    <lineage>
        <taxon>Bacteria</taxon>
        <taxon>Bacillati</taxon>
        <taxon>Actinomycetota</taxon>
        <taxon>Actinomycetes</taxon>
        <taxon>Propionibacteriales</taxon>
        <taxon>Nocardioidaceae</taxon>
        <taxon>Nocardioides</taxon>
    </lineage>
</organism>
<evidence type="ECO:0000256" key="3">
    <source>
        <dbReference type="ARBA" id="ARBA00022833"/>
    </source>
</evidence>
<dbReference type="InterPro" id="IPR052195">
    <property type="entry name" value="Bact_Alkyl/Aryl-Sulfatase"/>
</dbReference>
<dbReference type="InterPro" id="IPR029228">
    <property type="entry name" value="Alkyl_sulf_dimr"/>
</dbReference>
<dbReference type="InterPro" id="IPR044097">
    <property type="entry name" value="Bds1/SdsA1_MBL-fold"/>
</dbReference>
<evidence type="ECO:0000259" key="5">
    <source>
        <dbReference type="SMART" id="SM00849"/>
    </source>
</evidence>
<dbReference type="SUPFAM" id="SSF55718">
    <property type="entry name" value="SCP-like"/>
    <property type="match status" value="1"/>
</dbReference>
<dbReference type="Gene3D" id="3.30.1050.10">
    <property type="entry name" value="SCP2 sterol-binding domain"/>
    <property type="match status" value="1"/>
</dbReference>
<comment type="similarity">
    <text evidence="4">Belongs to the metallo-beta-lactamase superfamily. Type III sulfatase family.</text>
</comment>
<gene>
    <name evidence="6" type="ORF">G5C66_19655</name>
</gene>
<evidence type="ECO:0000256" key="4">
    <source>
        <dbReference type="ARBA" id="ARBA00033751"/>
    </source>
</evidence>
<protein>
    <submittedName>
        <fullName evidence="6">MBL fold metallo-hydrolase</fullName>
    </submittedName>
</protein>
<name>A0A6M1R8E2_9ACTN</name>
<keyword evidence="2 6" id="KW-0378">Hydrolase</keyword>
<dbReference type="GO" id="GO:0046872">
    <property type="term" value="F:metal ion binding"/>
    <property type="evidence" value="ECO:0007669"/>
    <property type="project" value="UniProtKB-KW"/>
</dbReference>
<dbReference type="InterPro" id="IPR001279">
    <property type="entry name" value="Metallo-B-lactamas"/>
</dbReference>
<keyword evidence="7" id="KW-1185">Reference proteome</keyword>
<proteinExistence type="inferred from homology"/>
<sequence length="608" mass="65383">MMTDQLTQEGADAHRGFVAALEPGLVTKADGTVVFDADADAFLDYPAPDTAHPGLWRHSRLTSLQGLFEVTDGIYQVRGLDLANLTIAEGERGIVVIDTLTTAETAAAALGLYREHRGERPVTGVVLTHPHADHFGGIAAVLAASDGDVPVLAPEGFLEHAVSENVYVGPAMNRRSAFMYGSMLPIAPDGHLGCGLGPRLASGTIGPAAPTDSITRTGETRVIDGVEMEFQLTPGSEAPAEMNIYLPGRRALLLAENAVHSLHNIITLRGAEVRDARLWARYLTEAIDLYAGRSDVAFATHHWPTWGAERIESFLAGQRDVYAYLHDQTVRLINRGLRPKEIAEELVLPPALDAQPSTRGYYGSLSHNVKGIYQRYLGWYDANPAHLWELPPAEEGEHWVRLLGGADAAVEQATALVASGETGDLRFAATLLNHVVFADPSVSAARTLLAEVYTRLGYGAENSTWRNVYLTGARELLDGPKVPPRGGGRGLLAALSVSQLLDSLAIRLDGPRAWDLDLRIDWHLLDHDDSPEGGWWHARLRNGVLVHRRDGAADPAAGLTLTLTRPQLAGLLGARSLDGIEHSGDLGVLQQLLGALEAPDPAFPIVSA</sequence>
<feature type="domain" description="Metallo-beta-lactamase" evidence="5">
    <location>
        <begin position="82"/>
        <end position="301"/>
    </location>
</feature>
<dbReference type="CDD" id="cd07710">
    <property type="entry name" value="arylsulfatase_Sdsa1-like_MBL-fold"/>
    <property type="match status" value="1"/>
</dbReference>
<dbReference type="InterPro" id="IPR036866">
    <property type="entry name" value="RibonucZ/Hydroxyglut_hydro"/>
</dbReference>
<keyword evidence="1" id="KW-0479">Metal-binding</keyword>
<keyword evidence="3" id="KW-0862">Zinc</keyword>
<dbReference type="Gene3D" id="1.25.40.880">
    <property type="entry name" value="Alkyl sulfatase, dimerisation domain"/>
    <property type="match status" value="1"/>
</dbReference>
<dbReference type="InterPro" id="IPR029229">
    <property type="entry name" value="Alkyl_sulf_C"/>
</dbReference>
<evidence type="ECO:0000256" key="1">
    <source>
        <dbReference type="ARBA" id="ARBA00022723"/>
    </source>
</evidence>
<evidence type="ECO:0000256" key="2">
    <source>
        <dbReference type="ARBA" id="ARBA00022801"/>
    </source>
</evidence>
<dbReference type="Gene3D" id="3.60.15.30">
    <property type="entry name" value="Metallo-beta-lactamase domain"/>
    <property type="match status" value="1"/>
</dbReference>
<reference evidence="6 7" key="1">
    <citation type="submission" date="2020-02" db="EMBL/GenBank/DDBJ databases">
        <title>Whole-genome analyses of novel actinobacteria.</title>
        <authorList>
            <person name="Sahin N."/>
        </authorList>
    </citation>
    <scope>NUCLEOTIDE SEQUENCE [LARGE SCALE GENOMIC DNA]</scope>
    <source>
        <strain evidence="6 7">KC13</strain>
    </source>
</reference>
<dbReference type="SMART" id="SM00849">
    <property type="entry name" value="Lactamase_B"/>
    <property type="match status" value="1"/>
</dbReference>
<comment type="caution">
    <text evidence="6">The sequence shown here is derived from an EMBL/GenBank/DDBJ whole genome shotgun (WGS) entry which is preliminary data.</text>
</comment>
<dbReference type="Proteomes" id="UP000483261">
    <property type="component" value="Unassembled WGS sequence"/>
</dbReference>
<dbReference type="PANTHER" id="PTHR43223:SF1">
    <property type="entry name" value="ALKYL_ARYL-SULFATASE BDS1"/>
    <property type="match status" value="1"/>
</dbReference>